<gene>
    <name evidence="1" type="ORF">SAMN05660337_1264</name>
</gene>
<sequence>MATELAKAFDLRSLMDVMGWKVPAMALRYMHGDEEAARCALDMLGDSGEGGKVILFRKRG</sequence>
<dbReference type="Proteomes" id="UP000199053">
    <property type="component" value="Unassembled WGS sequence"/>
</dbReference>
<proteinExistence type="predicted"/>
<name>A0A1G9ETQ9_9BACT</name>
<protein>
    <submittedName>
        <fullName evidence="1">Uncharacterized protein</fullName>
    </submittedName>
</protein>
<dbReference type="AlphaFoldDB" id="A0A1G9ETQ9"/>
<dbReference type="GO" id="GO:0003677">
    <property type="term" value="F:DNA binding"/>
    <property type="evidence" value="ECO:0007669"/>
    <property type="project" value="InterPro"/>
</dbReference>
<dbReference type="SUPFAM" id="SSF56349">
    <property type="entry name" value="DNA breaking-rejoining enzymes"/>
    <property type="match status" value="1"/>
</dbReference>
<dbReference type="InterPro" id="IPR011010">
    <property type="entry name" value="DNA_brk_join_enz"/>
</dbReference>
<dbReference type="STRING" id="246191.SAMN05660337_1264"/>
<evidence type="ECO:0000313" key="1">
    <source>
        <dbReference type="EMBL" id="SDK79539.1"/>
    </source>
</evidence>
<dbReference type="RefSeq" id="WP_170830321.1">
    <property type="nucleotide sequence ID" value="NZ_FNGA01000002.1"/>
</dbReference>
<keyword evidence="2" id="KW-1185">Reference proteome</keyword>
<evidence type="ECO:0000313" key="2">
    <source>
        <dbReference type="Proteomes" id="UP000199053"/>
    </source>
</evidence>
<dbReference type="EMBL" id="FNGA01000002">
    <property type="protein sequence ID" value="SDK79539.1"/>
    <property type="molecule type" value="Genomic_DNA"/>
</dbReference>
<organism evidence="1 2">
    <name type="scientific">Maridesulfovibrio ferrireducens</name>
    <dbReference type="NCBI Taxonomy" id="246191"/>
    <lineage>
        <taxon>Bacteria</taxon>
        <taxon>Pseudomonadati</taxon>
        <taxon>Thermodesulfobacteriota</taxon>
        <taxon>Desulfovibrionia</taxon>
        <taxon>Desulfovibrionales</taxon>
        <taxon>Desulfovibrionaceae</taxon>
        <taxon>Maridesulfovibrio</taxon>
    </lineage>
</organism>
<reference evidence="2" key="1">
    <citation type="submission" date="2016-10" db="EMBL/GenBank/DDBJ databases">
        <authorList>
            <person name="Varghese N."/>
            <person name="Submissions S."/>
        </authorList>
    </citation>
    <scope>NUCLEOTIDE SEQUENCE [LARGE SCALE GENOMIC DNA]</scope>
    <source>
        <strain evidence="2">DSM 16995</strain>
    </source>
</reference>
<accession>A0A1G9ETQ9</accession>